<accession>A0A0D2KJH3</accession>
<gene>
    <name evidence="3" type="ORF">Z520_07457</name>
</gene>
<dbReference type="Proteomes" id="UP000053411">
    <property type="component" value="Unassembled WGS sequence"/>
</dbReference>
<reference evidence="3 4" key="1">
    <citation type="submission" date="2015-01" db="EMBL/GenBank/DDBJ databases">
        <title>The Genome Sequence of Fonsecaea multimorphosa CBS 102226.</title>
        <authorList>
            <consortium name="The Broad Institute Genomics Platform"/>
            <person name="Cuomo C."/>
            <person name="de Hoog S."/>
            <person name="Gorbushina A."/>
            <person name="Stielow B."/>
            <person name="Teixiera M."/>
            <person name="Abouelleil A."/>
            <person name="Chapman S.B."/>
            <person name="Priest M."/>
            <person name="Young S.K."/>
            <person name="Wortman J."/>
            <person name="Nusbaum C."/>
            <person name="Birren B."/>
        </authorList>
    </citation>
    <scope>NUCLEOTIDE SEQUENCE [LARGE SCALE GENOMIC DNA]</scope>
    <source>
        <strain evidence="3 4">CBS 102226</strain>
    </source>
</reference>
<organism evidence="3 4">
    <name type="scientific">Fonsecaea multimorphosa CBS 102226</name>
    <dbReference type="NCBI Taxonomy" id="1442371"/>
    <lineage>
        <taxon>Eukaryota</taxon>
        <taxon>Fungi</taxon>
        <taxon>Dikarya</taxon>
        <taxon>Ascomycota</taxon>
        <taxon>Pezizomycotina</taxon>
        <taxon>Eurotiomycetes</taxon>
        <taxon>Chaetothyriomycetidae</taxon>
        <taxon>Chaetothyriales</taxon>
        <taxon>Herpotrichiellaceae</taxon>
        <taxon>Fonsecaea</taxon>
    </lineage>
</organism>
<feature type="compositionally biased region" description="Low complexity" evidence="1">
    <location>
        <begin position="361"/>
        <end position="384"/>
    </location>
</feature>
<dbReference type="Pfam" id="PF11500">
    <property type="entry name" value="Cut12"/>
    <property type="match status" value="1"/>
</dbReference>
<dbReference type="RefSeq" id="XP_016630861.1">
    <property type="nucleotide sequence ID" value="XM_016777955.1"/>
</dbReference>
<feature type="region of interest" description="Disordered" evidence="1">
    <location>
        <begin position="117"/>
        <end position="153"/>
    </location>
</feature>
<dbReference type="EMBL" id="KN848076">
    <property type="protein sequence ID" value="KIX96738.1"/>
    <property type="molecule type" value="Genomic_DNA"/>
</dbReference>
<feature type="compositionally biased region" description="Basic and acidic residues" evidence="1">
    <location>
        <begin position="228"/>
        <end position="252"/>
    </location>
</feature>
<dbReference type="STRING" id="1442371.A0A0D2KJH3"/>
<evidence type="ECO:0000313" key="3">
    <source>
        <dbReference type="EMBL" id="KIX96738.1"/>
    </source>
</evidence>
<feature type="domain" description="Spindle pole body-associated protein cut12" evidence="2">
    <location>
        <begin position="187"/>
        <end position="239"/>
    </location>
</feature>
<dbReference type="InterPro" id="IPR021589">
    <property type="entry name" value="Cut12"/>
</dbReference>
<dbReference type="AlphaFoldDB" id="A0A0D2KJH3"/>
<name>A0A0D2KJH3_9EURO</name>
<feature type="compositionally biased region" description="Polar residues" evidence="1">
    <location>
        <begin position="59"/>
        <end position="70"/>
    </location>
</feature>
<evidence type="ECO:0000259" key="2">
    <source>
        <dbReference type="Pfam" id="PF11500"/>
    </source>
</evidence>
<protein>
    <recommendedName>
        <fullName evidence="2">Spindle pole body-associated protein cut12 domain-containing protein</fullName>
    </recommendedName>
</protein>
<evidence type="ECO:0000256" key="1">
    <source>
        <dbReference type="SAM" id="MobiDB-lite"/>
    </source>
</evidence>
<dbReference type="VEuPathDB" id="FungiDB:Z520_07457"/>
<feature type="compositionally biased region" description="Basic and acidic residues" evidence="1">
    <location>
        <begin position="210"/>
        <end position="221"/>
    </location>
</feature>
<feature type="region of interest" description="Disordered" evidence="1">
    <location>
        <begin position="459"/>
        <end position="500"/>
    </location>
</feature>
<feature type="compositionally biased region" description="Basic and acidic residues" evidence="1">
    <location>
        <begin position="459"/>
        <end position="470"/>
    </location>
</feature>
<sequence length="500" mass="54263">MPSEDTILEGPITPAPVFAYRALRSIFFASPESSPEHDANKENLVPAYPPSSPKRKHSTGNSPQTSPSPSQKRKRESDNTNNGGGGTILSPTKGILRTPGLATPRAKYLKDINVKFKSVSPEGPKLAPPTLRCSKPTNNPAASPTKKKSTPVLQDPLLQDEELLLGNRPTTASVPPSSPCVLSRASIEAYLAQTEKEMKKLVRYGQKMREYARKKDAENQELKSMIEQLRRENERLKRGDADSSASESHRGASGDVPQVVRGQLRDKDEEKQRRVSVGIVTGTNNASPALRDKPRGYVREEVDRVETTVRSQRSEKASKDQRYTSLSSTGTAERSDRVCDPARPSGPSCSAPSDHPPSIKRSLSTSTSQRRASAATSTLVSTTRPSDLPNNPPPSAEADPAAITTSIRSASAGTIAARPSITRLPPERVAAARHRLRRRTEARKANVPVVEVVLTWDKRGEGDGKGHAGNERQLLGTGTVKAQEPAKQLEEPSEVDWANL</sequence>
<feature type="compositionally biased region" description="Polar residues" evidence="1">
    <location>
        <begin position="323"/>
        <end position="332"/>
    </location>
</feature>
<feature type="region of interest" description="Disordered" evidence="1">
    <location>
        <begin position="210"/>
        <end position="399"/>
    </location>
</feature>
<evidence type="ECO:0000313" key="4">
    <source>
        <dbReference type="Proteomes" id="UP000053411"/>
    </source>
</evidence>
<proteinExistence type="predicted"/>
<feature type="compositionally biased region" description="Basic and acidic residues" evidence="1">
    <location>
        <begin position="290"/>
        <end position="322"/>
    </location>
</feature>
<dbReference type="GeneID" id="27713203"/>
<feature type="compositionally biased region" description="Basic and acidic residues" evidence="1">
    <location>
        <begin position="263"/>
        <end position="273"/>
    </location>
</feature>
<feature type="region of interest" description="Disordered" evidence="1">
    <location>
        <begin position="31"/>
        <end position="99"/>
    </location>
</feature>
<keyword evidence="4" id="KW-1185">Reference proteome</keyword>
<dbReference type="OrthoDB" id="5383703at2759"/>